<dbReference type="PANTHER" id="PTHR21236">
    <property type="entry name" value="GOLGI MEMBRANE PROTEIN YIP1"/>
    <property type="match status" value="1"/>
</dbReference>
<evidence type="ECO:0000256" key="5">
    <source>
        <dbReference type="ARBA" id="ARBA00023136"/>
    </source>
</evidence>
<feature type="compositionally biased region" description="Basic and acidic residues" evidence="7">
    <location>
        <begin position="92"/>
        <end position="103"/>
    </location>
</feature>
<dbReference type="OrthoDB" id="411251at2759"/>
<dbReference type="GO" id="GO:0000139">
    <property type="term" value="C:Golgi membrane"/>
    <property type="evidence" value="ECO:0007669"/>
    <property type="project" value="UniProtKB-SubCell"/>
</dbReference>
<gene>
    <name evidence="9" type="ORF">E1B28_011199</name>
</gene>
<dbReference type="InterPro" id="IPR006977">
    <property type="entry name" value="Yip1_dom"/>
</dbReference>
<sequence>MFLLPQYNFWHSFSSVDALDLTVGKLDEVEARVIQRCANSTITMSVATPRTANTPFTANSQFIQADDDDDLDEEHIPGFAHPSMGPPSPQPDKGKSRESEPERLAPPSGNGSAPPGLSGNIGSSTGGSSQSRNARQNVGGIHVETRSTVADTLDEPITTTIARDLLSIYSKLIQVVYPRRASGREVLRDWDLWGPLVLCLLLGIMLSVNAPSDQSLSVFSSVVVVCSLGALTVTVQAKLLGGRVSFFQGLCVLGYCIAPLDIAALVSCFVRIIYVRAPVTLLAWAWCIWAAVNFLDGTQIEQQRILMAVYPLLLFYFVLAWMILIQ</sequence>
<proteinExistence type="inferred from homology"/>
<reference evidence="9" key="1">
    <citation type="journal article" date="2021" name="Genome Biol. Evol.">
        <title>The assembled and annotated genome of the fairy-ring fungus Marasmius oreades.</title>
        <authorList>
            <person name="Hiltunen M."/>
            <person name="Ament-Velasquez S.L."/>
            <person name="Johannesson H."/>
        </authorList>
    </citation>
    <scope>NUCLEOTIDE SEQUENCE</scope>
    <source>
        <strain evidence="9">03SP1</strain>
    </source>
</reference>
<dbReference type="GeneID" id="66080274"/>
<keyword evidence="5 6" id="KW-0472">Membrane</keyword>
<feature type="transmembrane region" description="Helical" evidence="6">
    <location>
        <begin position="279"/>
        <end position="295"/>
    </location>
</feature>
<protein>
    <recommendedName>
        <fullName evidence="6">Protein YIP</fullName>
    </recommendedName>
</protein>
<dbReference type="KEGG" id="more:E1B28_011199"/>
<dbReference type="PANTHER" id="PTHR21236:SF1">
    <property type="entry name" value="PROTEIN YIPF6"/>
    <property type="match status" value="1"/>
</dbReference>
<dbReference type="GO" id="GO:0005802">
    <property type="term" value="C:trans-Golgi network"/>
    <property type="evidence" value="ECO:0007669"/>
    <property type="project" value="TreeGrafter"/>
</dbReference>
<keyword evidence="3 6" id="KW-0812">Transmembrane</keyword>
<dbReference type="EMBL" id="CM032187">
    <property type="protein sequence ID" value="KAG7089523.1"/>
    <property type="molecule type" value="Genomic_DNA"/>
</dbReference>
<comment type="subcellular location">
    <subcellularLocation>
        <location evidence="6">Golgi apparatus membrane</location>
        <topology evidence="6">Multi-pass membrane protein</topology>
    </subcellularLocation>
    <subcellularLocation>
        <location evidence="1">Membrane</location>
        <topology evidence="1">Multi-pass membrane protein</topology>
    </subcellularLocation>
</comment>
<feature type="transmembrane region" description="Helical" evidence="6">
    <location>
        <begin position="216"/>
        <end position="235"/>
    </location>
</feature>
<evidence type="ECO:0000256" key="2">
    <source>
        <dbReference type="ARBA" id="ARBA00010596"/>
    </source>
</evidence>
<dbReference type="Pfam" id="PF04893">
    <property type="entry name" value="Yip1"/>
    <property type="match status" value="1"/>
</dbReference>
<feature type="transmembrane region" description="Helical" evidence="6">
    <location>
        <begin position="190"/>
        <end position="210"/>
    </location>
</feature>
<organism evidence="9 10">
    <name type="scientific">Marasmius oreades</name>
    <name type="common">fairy-ring Marasmius</name>
    <dbReference type="NCBI Taxonomy" id="181124"/>
    <lineage>
        <taxon>Eukaryota</taxon>
        <taxon>Fungi</taxon>
        <taxon>Dikarya</taxon>
        <taxon>Basidiomycota</taxon>
        <taxon>Agaricomycotina</taxon>
        <taxon>Agaricomycetes</taxon>
        <taxon>Agaricomycetidae</taxon>
        <taxon>Agaricales</taxon>
        <taxon>Marasmiineae</taxon>
        <taxon>Marasmiaceae</taxon>
        <taxon>Marasmius</taxon>
    </lineage>
</organism>
<evidence type="ECO:0000256" key="4">
    <source>
        <dbReference type="ARBA" id="ARBA00022989"/>
    </source>
</evidence>
<feature type="transmembrane region" description="Helical" evidence="6">
    <location>
        <begin position="307"/>
        <end position="325"/>
    </location>
</feature>
<feature type="region of interest" description="Disordered" evidence="7">
    <location>
        <begin position="70"/>
        <end position="143"/>
    </location>
</feature>
<name>A0A9P7UPQ3_9AGAR</name>
<evidence type="ECO:0000313" key="10">
    <source>
        <dbReference type="Proteomes" id="UP001049176"/>
    </source>
</evidence>
<dbReference type="InterPro" id="IPR045231">
    <property type="entry name" value="Yip1/4-like"/>
</dbReference>
<accession>A0A9P7UPQ3</accession>
<evidence type="ECO:0000259" key="8">
    <source>
        <dbReference type="Pfam" id="PF04893"/>
    </source>
</evidence>
<dbReference type="Proteomes" id="UP001049176">
    <property type="component" value="Chromosome 7"/>
</dbReference>
<dbReference type="GO" id="GO:0006888">
    <property type="term" value="P:endoplasmic reticulum to Golgi vesicle-mediated transport"/>
    <property type="evidence" value="ECO:0007669"/>
    <property type="project" value="InterPro"/>
</dbReference>
<feature type="transmembrane region" description="Helical" evidence="6">
    <location>
        <begin position="247"/>
        <end position="273"/>
    </location>
</feature>
<evidence type="ECO:0000313" key="9">
    <source>
        <dbReference type="EMBL" id="KAG7089523.1"/>
    </source>
</evidence>
<evidence type="ECO:0000256" key="6">
    <source>
        <dbReference type="RuleBase" id="RU361264"/>
    </source>
</evidence>
<feature type="compositionally biased region" description="Low complexity" evidence="7">
    <location>
        <begin position="105"/>
        <end position="131"/>
    </location>
</feature>
<dbReference type="RefSeq" id="XP_043005993.1">
    <property type="nucleotide sequence ID" value="XM_043156208.1"/>
</dbReference>
<evidence type="ECO:0000256" key="1">
    <source>
        <dbReference type="ARBA" id="ARBA00004141"/>
    </source>
</evidence>
<evidence type="ECO:0000256" key="7">
    <source>
        <dbReference type="SAM" id="MobiDB-lite"/>
    </source>
</evidence>
<feature type="domain" description="Yip1" evidence="8">
    <location>
        <begin position="176"/>
        <end position="322"/>
    </location>
</feature>
<dbReference type="AlphaFoldDB" id="A0A9P7UPQ3"/>
<evidence type="ECO:0000256" key="3">
    <source>
        <dbReference type="ARBA" id="ARBA00022692"/>
    </source>
</evidence>
<keyword evidence="10" id="KW-1185">Reference proteome</keyword>
<keyword evidence="4 6" id="KW-1133">Transmembrane helix</keyword>
<comment type="similarity">
    <text evidence="2 6">Belongs to the YIP1 family.</text>
</comment>
<comment type="caution">
    <text evidence="9">The sequence shown here is derived from an EMBL/GenBank/DDBJ whole genome shotgun (WGS) entry which is preliminary data.</text>
</comment>